<sequence length="639" mass="71718">MKALQKTVDGHHRATNRRSRIGLWYPCRLYVSGHVDIFDMVDIDLFTAIALNMMFVKLGYTGEFEPMFYNYLRALTSLDEGLYALACKKDIRCLATLVRCFKLVEVYIEHDVTALDSYIRPPWFRVTIEDITDEPSSIATNRIGKILLLTWHEFSEPTKEPICDSVTPRSLPQHDSKLDGEAGFADVVRSGVESFGLSHDESFGVDNLDLNLNEPEDESAHSNGQFFYDDEGIDTAYETEYDVQSSEDACTDDEDEDFYVDEENEIVELDVDAYLFGISMYVPFDNICVTNLVSCNVLEGDDVDVINTDGFDSKPGKDDEISNYRRRRRNLKLYKNDSVKIRARCNGKVPVFIMSQGFNGKTVGGRDKPVITLLEYIREYCMEKIANVQSVIDKCTSPLSPTAARIMESIKKEAHFIKVQWNGANKYQLSACWNMALNDRAKPPLEAWVNPCYWLTTWKETYCHKIQPINETNYWKSPHVQQHFCHPSIMSRHNKAKCKGQLRKETTGDNNAESSGSTSRQAQQTDPVVGQYSLGGTSVGAIIGLSAADGQCGADGTGGAGVGVGSQGLGMEGGRPAPNPSHCHSYLENDQYAISGDVGYENSLGYGLLSLNSLWFLVKCRHKYAVSSLMDMAYWLLER</sequence>
<feature type="non-terminal residue" evidence="2">
    <location>
        <position position="639"/>
    </location>
</feature>
<dbReference type="EMBL" id="BKCJ010010869">
    <property type="protein sequence ID" value="GEU93502.1"/>
    <property type="molecule type" value="Genomic_DNA"/>
</dbReference>
<accession>A0A6L2P8B9</accession>
<evidence type="ECO:0000256" key="1">
    <source>
        <dbReference type="SAM" id="MobiDB-lite"/>
    </source>
</evidence>
<name>A0A6L2P8B9_TANCI</name>
<evidence type="ECO:0000313" key="2">
    <source>
        <dbReference type="EMBL" id="GEU93502.1"/>
    </source>
</evidence>
<feature type="region of interest" description="Disordered" evidence="1">
    <location>
        <begin position="496"/>
        <end position="526"/>
    </location>
</feature>
<organism evidence="2">
    <name type="scientific">Tanacetum cinerariifolium</name>
    <name type="common">Dalmatian daisy</name>
    <name type="synonym">Chrysanthemum cinerariifolium</name>
    <dbReference type="NCBI Taxonomy" id="118510"/>
    <lineage>
        <taxon>Eukaryota</taxon>
        <taxon>Viridiplantae</taxon>
        <taxon>Streptophyta</taxon>
        <taxon>Embryophyta</taxon>
        <taxon>Tracheophyta</taxon>
        <taxon>Spermatophyta</taxon>
        <taxon>Magnoliopsida</taxon>
        <taxon>eudicotyledons</taxon>
        <taxon>Gunneridae</taxon>
        <taxon>Pentapetalae</taxon>
        <taxon>asterids</taxon>
        <taxon>campanulids</taxon>
        <taxon>Asterales</taxon>
        <taxon>Asteraceae</taxon>
        <taxon>Asteroideae</taxon>
        <taxon>Anthemideae</taxon>
        <taxon>Anthemidinae</taxon>
        <taxon>Tanacetum</taxon>
    </lineage>
</organism>
<protein>
    <submittedName>
        <fullName evidence="2">Uncharacterized protein</fullName>
    </submittedName>
</protein>
<gene>
    <name evidence="2" type="ORF">Tci_065480</name>
</gene>
<feature type="compositionally biased region" description="Polar residues" evidence="1">
    <location>
        <begin position="508"/>
        <end position="526"/>
    </location>
</feature>
<proteinExistence type="predicted"/>
<reference evidence="2" key="1">
    <citation type="journal article" date="2019" name="Sci. Rep.">
        <title>Draft genome of Tanacetum cinerariifolium, the natural source of mosquito coil.</title>
        <authorList>
            <person name="Yamashiro T."/>
            <person name="Shiraishi A."/>
            <person name="Satake H."/>
            <person name="Nakayama K."/>
        </authorList>
    </citation>
    <scope>NUCLEOTIDE SEQUENCE</scope>
</reference>
<dbReference type="AlphaFoldDB" id="A0A6L2P8B9"/>
<comment type="caution">
    <text evidence="2">The sequence shown here is derived from an EMBL/GenBank/DDBJ whole genome shotgun (WGS) entry which is preliminary data.</text>
</comment>